<sequence>MSTKIVFSRGRFREVNENEVATDVAYGARDAAANHKAQGYMSKMTNGVGRKGVEHTDVKPFNIDDSDDEIIIEEPEQPPSPSARLRSSRRPPVSPETASSSAASPLSPLPSAGRAPFARLGSKPVEDAPPPEVDDEANAAWTAEVKELFVNCHVREGLQVPGPEGGLARCVIKCDKPLLSKVSGGGGVSYDLFTDDGMFLMGARKRVKTHACTYLLSTSEETIKRGDGATFATVSAAFAGNQYSLLARTHDGDANDGFGLEEAALSFDNVPAGSGVRMLHAAVPLPGAAADVAQRDAGHLQGLIARAMAKELRAKDHAGVALVRSVKPRWNGKAGEYGLFFVGRKCHGESTKNVQMAAWNYRDGKLGDSLLFQMVKLGSGRYALDFGYPFTAQTAFAMAVAIMDKGTGVPVNGFKMKEQPVAALARGGSE</sequence>
<dbReference type="AlphaFoldDB" id="A0A7R9VRP9"/>
<dbReference type="InterPro" id="IPR025659">
    <property type="entry name" value="Tubby-like_C"/>
</dbReference>
<evidence type="ECO:0000256" key="1">
    <source>
        <dbReference type="ARBA" id="ARBA00007129"/>
    </source>
</evidence>
<accession>A0A7R9VRP9</accession>
<dbReference type="PANTHER" id="PTHR16517:SF7">
    <property type="entry name" value="PROTEIN KING TUBBY"/>
    <property type="match status" value="1"/>
</dbReference>
<feature type="compositionally biased region" description="Acidic residues" evidence="2">
    <location>
        <begin position="64"/>
        <end position="76"/>
    </location>
</feature>
<feature type="domain" description="Tubby C-terminal" evidence="3">
    <location>
        <begin position="159"/>
        <end position="404"/>
    </location>
</feature>
<reference evidence="4" key="1">
    <citation type="submission" date="2021-01" db="EMBL/GenBank/DDBJ databases">
        <authorList>
            <person name="Corre E."/>
            <person name="Pelletier E."/>
            <person name="Niang G."/>
            <person name="Scheremetjew M."/>
            <person name="Finn R."/>
            <person name="Kale V."/>
            <person name="Holt S."/>
            <person name="Cochrane G."/>
            <person name="Meng A."/>
            <person name="Brown T."/>
            <person name="Cohen L."/>
        </authorList>
    </citation>
    <scope>NUCLEOTIDE SEQUENCE</scope>
    <source>
        <strain evidence="4">CCMP219</strain>
    </source>
</reference>
<dbReference type="PANTHER" id="PTHR16517">
    <property type="entry name" value="TUBBY-RELATED"/>
    <property type="match status" value="1"/>
</dbReference>
<dbReference type="Gene3D" id="3.20.90.10">
    <property type="entry name" value="Tubby Protein, Chain A"/>
    <property type="match status" value="1"/>
</dbReference>
<name>A0A7R9VRP9_9CHLO</name>
<feature type="compositionally biased region" description="Low complexity" evidence="2">
    <location>
        <begin position="95"/>
        <end position="116"/>
    </location>
</feature>
<organism evidence="4">
    <name type="scientific">Chlamydomonas euryale</name>
    <dbReference type="NCBI Taxonomy" id="1486919"/>
    <lineage>
        <taxon>Eukaryota</taxon>
        <taxon>Viridiplantae</taxon>
        <taxon>Chlorophyta</taxon>
        <taxon>core chlorophytes</taxon>
        <taxon>Chlorophyceae</taxon>
        <taxon>CS clade</taxon>
        <taxon>Chlamydomonadales</taxon>
        <taxon>Chlamydomonadaceae</taxon>
        <taxon>Chlamydomonas</taxon>
    </lineage>
</organism>
<feature type="region of interest" description="Disordered" evidence="2">
    <location>
        <begin position="45"/>
        <end position="134"/>
    </location>
</feature>
<dbReference type="InterPro" id="IPR000007">
    <property type="entry name" value="Tubby_C"/>
</dbReference>
<evidence type="ECO:0000259" key="3">
    <source>
        <dbReference type="Pfam" id="PF01167"/>
    </source>
</evidence>
<comment type="similarity">
    <text evidence="1">Belongs to the TUB family.</text>
</comment>
<dbReference type="Pfam" id="PF01167">
    <property type="entry name" value="Tub"/>
    <property type="match status" value="1"/>
</dbReference>
<proteinExistence type="inferred from homology"/>
<evidence type="ECO:0000313" key="4">
    <source>
        <dbReference type="EMBL" id="CAD8303748.1"/>
    </source>
</evidence>
<evidence type="ECO:0000256" key="2">
    <source>
        <dbReference type="SAM" id="MobiDB-lite"/>
    </source>
</evidence>
<dbReference type="EMBL" id="HBEC01037115">
    <property type="protein sequence ID" value="CAD8303748.1"/>
    <property type="molecule type" value="Transcribed_RNA"/>
</dbReference>
<dbReference type="SUPFAM" id="SSF54518">
    <property type="entry name" value="Tubby C-terminal domain-like"/>
    <property type="match status" value="1"/>
</dbReference>
<protein>
    <recommendedName>
        <fullName evidence="3">Tubby C-terminal domain-containing protein</fullName>
    </recommendedName>
</protein>
<gene>
    <name evidence="4" type="ORF">CEUR00632_LOCUS17230</name>
</gene>